<sequence>MNKAYKFRIYPNTEQSIMIAKTFGCTRFIYNRMLSDRIEHYKTTKQSL</sequence>
<proteinExistence type="predicted"/>
<name>A0A840UIN9_9FIRM</name>
<organism evidence="2 3">
    <name type="scientific">Pectinatus brassicae</name>
    <dbReference type="NCBI Taxonomy" id="862415"/>
    <lineage>
        <taxon>Bacteria</taxon>
        <taxon>Bacillati</taxon>
        <taxon>Bacillota</taxon>
        <taxon>Negativicutes</taxon>
        <taxon>Selenomonadales</taxon>
        <taxon>Selenomonadaceae</taxon>
        <taxon>Pectinatus</taxon>
    </lineage>
</organism>
<feature type="domain" description="Transposase putative helix-turn-helix" evidence="1">
    <location>
        <begin position="1"/>
        <end position="45"/>
    </location>
</feature>
<evidence type="ECO:0000313" key="2">
    <source>
        <dbReference type="EMBL" id="MBB5336986.1"/>
    </source>
</evidence>
<accession>A0A840UIN9</accession>
<dbReference type="RefSeq" id="WP_183862422.1">
    <property type="nucleotide sequence ID" value="NZ_JACHFH010000029.1"/>
</dbReference>
<gene>
    <name evidence="2" type="ORF">HNR32_002141</name>
</gene>
<dbReference type="Pfam" id="PF12323">
    <property type="entry name" value="HTH_OrfB_IS605"/>
    <property type="match status" value="1"/>
</dbReference>
<dbReference type="AlphaFoldDB" id="A0A840UIN9"/>
<feature type="non-terminal residue" evidence="2">
    <location>
        <position position="48"/>
    </location>
</feature>
<dbReference type="InterPro" id="IPR021027">
    <property type="entry name" value="Transposase_put_HTH"/>
</dbReference>
<evidence type="ECO:0000259" key="1">
    <source>
        <dbReference type="Pfam" id="PF12323"/>
    </source>
</evidence>
<keyword evidence="3" id="KW-1185">Reference proteome</keyword>
<dbReference type="EMBL" id="JACHFH010000029">
    <property type="protein sequence ID" value="MBB5336986.1"/>
    <property type="molecule type" value="Genomic_DNA"/>
</dbReference>
<comment type="caution">
    <text evidence="2">The sequence shown here is derived from an EMBL/GenBank/DDBJ whole genome shotgun (WGS) entry which is preliminary data.</text>
</comment>
<evidence type="ECO:0000313" key="3">
    <source>
        <dbReference type="Proteomes" id="UP000559117"/>
    </source>
</evidence>
<dbReference type="Proteomes" id="UP000559117">
    <property type="component" value="Unassembled WGS sequence"/>
</dbReference>
<protein>
    <submittedName>
        <fullName evidence="2">Putative transposase</fullName>
    </submittedName>
</protein>
<reference evidence="2 3" key="1">
    <citation type="submission" date="2020-08" db="EMBL/GenBank/DDBJ databases">
        <title>Genomic Encyclopedia of Type Strains, Phase IV (KMG-IV): sequencing the most valuable type-strain genomes for metagenomic binning, comparative biology and taxonomic classification.</title>
        <authorList>
            <person name="Goeker M."/>
        </authorList>
    </citation>
    <scope>NUCLEOTIDE SEQUENCE [LARGE SCALE GENOMIC DNA]</scope>
    <source>
        <strain evidence="2 3">DSM 24661</strain>
    </source>
</reference>